<reference evidence="3 4" key="1">
    <citation type="submission" date="2016-11" db="EMBL/GenBank/DDBJ databases">
        <authorList>
            <person name="Klemetsen T."/>
        </authorList>
    </citation>
    <scope>NUCLEOTIDE SEQUENCE [LARGE SCALE GENOMIC DNA]</scope>
    <source>
        <strain evidence="3">MT 2528</strain>
    </source>
</reference>
<name>A0A090K7D0_9GAMM</name>
<dbReference type="HOGENOM" id="CLU_104845_0_1_6"/>
<dbReference type="Proteomes" id="UP000183794">
    <property type="component" value="Unassembled WGS sequence"/>
</dbReference>
<dbReference type="STRING" id="80854.MVIS_1740"/>
<dbReference type="Proteomes" id="UP000182660">
    <property type="component" value="Unassembled WGS sequence"/>
</dbReference>
<organism evidence="2 5">
    <name type="scientific">Moritella viscosa</name>
    <dbReference type="NCBI Taxonomy" id="80854"/>
    <lineage>
        <taxon>Bacteria</taxon>
        <taxon>Pseudomonadati</taxon>
        <taxon>Pseudomonadota</taxon>
        <taxon>Gammaproteobacteria</taxon>
        <taxon>Alteromonadales</taxon>
        <taxon>Moritellaceae</taxon>
        <taxon>Moritella</taxon>
    </lineage>
</organism>
<dbReference type="Gene3D" id="3.30.1330.40">
    <property type="entry name" value="RutC-like"/>
    <property type="match status" value="1"/>
</dbReference>
<dbReference type="GeneID" id="61295041"/>
<dbReference type="PANTHER" id="PTHR43760:SF1">
    <property type="entry name" value="ENDORIBONUCLEASE L-PSP_CHORISMATE MUTASE-LIKE DOMAIN-CONTAINING PROTEIN"/>
    <property type="match status" value="1"/>
</dbReference>
<proteinExistence type="predicted"/>
<dbReference type="SUPFAM" id="SSF55298">
    <property type="entry name" value="YjgF-like"/>
    <property type="match status" value="1"/>
</dbReference>
<gene>
    <name evidence="3" type="ORF">MT2528_4455</name>
    <name evidence="2" type="ORF">NVI5450_1306</name>
</gene>
<dbReference type="CDD" id="cd02199">
    <property type="entry name" value="YjgF_YER057c_UK114_like_1"/>
    <property type="match status" value="1"/>
</dbReference>
<protein>
    <submittedName>
        <fullName evidence="2">Endoribonuclease L-PSP</fullName>
    </submittedName>
</protein>
<sequence length="146" mass="15545">MVNFPLPDAPKPIGSYEPYIIRNGIGAISGQFPISDNKLIYTGKVGAELSLTDAKIAIEIATLNVLSQLKNATDNFATLDGILRMDAYIASVDGFYQQAEIINTASNLLIHVLGEKGKHARSAIAVSQLPLNSSVELVVTFVAGSK</sequence>
<keyword evidence="4" id="KW-1185">Reference proteome</keyword>
<accession>A0A090K7D0</accession>
<feature type="domain" description="Endoribonuclease L-PSP/chorismate mutase-like" evidence="1">
    <location>
        <begin position="6"/>
        <end position="139"/>
    </location>
</feature>
<dbReference type="AlphaFoldDB" id="A0A090K7D0"/>
<dbReference type="RefSeq" id="WP_045110023.1">
    <property type="nucleotide sequence ID" value="NZ_CAWQZC010000054.1"/>
</dbReference>
<dbReference type="EMBL" id="FPLJ01000132">
    <property type="protein sequence ID" value="SGZ02702.1"/>
    <property type="molecule type" value="Genomic_DNA"/>
</dbReference>
<dbReference type="KEGG" id="mvs:MVIS_1740"/>
<evidence type="ECO:0000313" key="3">
    <source>
        <dbReference type="EMBL" id="SGZ02702.1"/>
    </source>
</evidence>
<dbReference type="EMBL" id="FPLD01000042">
    <property type="protein sequence ID" value="SGY91951.1"/>
    <property type="molecule type" value="Genomic_DNA"/>
</dbReference>
<dbReference type="InterPro" id="IPR013813">
    <property type="entry name" value="Endoribo_LPSP/chorism_mut-like"/>
</dbReference>
<evidence type="ECO:0000313" key="5">
    <source>
        <dbReference type="Proteomes" id="UP000183794"/>
    </source>
</evidence>
<reference evidence="2 5" key="2">
    <citation type="submission" date="2016-11" db="EMBL/GenBank/DDBJ databases">
        <authorList>
            <person name="Jaros S."/>
            <person name="Januszkiewicz K."/>
            <person name="Wedrychowicz H."/>
        </authorList>
    </citation>
    <scope>NUCLEOTIDE SEQUENCE [LARGE SCALE GENOMIC DNA]</scope>
    <source>
        <strain evidence="2">NVI 5450</strain>
    </source>
</reference>
<dbReference type="Pfam" id="PF14588">
    <property type="entry name" value="YjgF_endoribonc"/>
    <property type="match status" value="1"/>
</dbReference>
<evidence type="ECO:0000313" key="4">
    <source>
        <dbReference type="Proteomes" id="UP000182660"/>
    </source>
</evidence>
<dbReference type="PANTHER" id="PTHR43760">
    <property type="entry name" value="ENDORIBONUCLEASE-RELATED"/>
    <property type="match status" value="1"/>
</dbReference>
<evidence type="ECO:0000259" key="1">
    <source>
        <dbReference type="Pfam" id="PF14588"/>
    </source>
</evidence>
<dbReference type="PATRIC" id="fig|80854.5.peg.1853"/>
<dbReference type="InterPro" id="IPR035959">
    <property type="entry name" value="RutC-like_sf"/>
</dbReference>
<evidence type="ECO:0000313" key="2">
    <source>
        <dbReference type="EMBL" id="SGY91951.1"/>
    </source>
</evidence>